<evidence type="ECO:0000313" key="1">
    <source>
        <dbReference type="EMBL" id="TCK57865.1"/>
    </source>
</evidence>
<dbReference type="Proteomes" id="UP000295565">
    <property type="component" value="Unassembled WGS sequence"/>
</dbReference>
<comment type="caution">
    <text evidence="1">The sequence shown here is derived from an EMBL/GenBank/DDBJ whole genome shotgun (WGS) entry which is preliminary data.</text>
</comment>
<reference evidence="1 2" key="1">
    <citation type="submission" date="2019-03" db="EMBL/GenBank/DDBJ databases">
        <title>Genomic Encyclopedia of Type Strains, Phase IV (KMG-IV): sequencing the most valuable type-strain genomes for metagenomic binning, comparative biology and taxonomic classification.</title>
        <authorList>
            <person name="Goeker M."/>
        </authorList>
    </citation>
    <scope>NUCLEOTIDE SEQUENCE [LARGE SCALE GENOMIC DNA]</scope>
    <source>
        <strain evidence="1 2">DSM 18577</strain>
    </source>
</reference>
<accession>A0A4R1K1L3</accession>
<sequence>MSRRTNRKLYWYYTLREQKIPKEQKLAVLN</sequence>
<dbReference type="EMBL" id="SMGD01000012">
    <property type="protein sequence ID" value="TCK57865.1"/>
    <property type="molecule type" value="Genomic_DNA"/>
</dbReference>
<organism evidence="1 2">
    <name type="scientific">Celerinatantimonas diazotrophica</name>
    <dbReference type="NCBI Taxonomy" id="412034"/>
    <lineage>
        <taxon>Bacteria</taxon>
        <taxon>Pseudomonadati</taxon>
        <taxon>Pseudomonadota</taxon>
        <taxon>Gammaproteobacteria</taxon>
        <taxon>Celerinatantimonadaceae</taxon>
        <taxon>Celerinatantimonas</taxon>
    </lineage>
</organism>
<dbReference type="AlphaFoldDB" id="A0A4R1K1L3"/>
<evidence type="ECO:0000313" key="2">
    <source>
        <dbReference type="Proteomes" id="UP000295565"/>
    </source>
</evidence>
<name>A0A4R1K1L3_9GAMM</name>
<keyword evidence="2" id="KW-1185">Reference proteome</keyword>
<proteinExistence type="predicted"/>
<protein>
    <submittedName>
        <fullName evidence="1">Uncharacterized protein</fullName>
    </submittedName>
</protein>
<gene>
    <name evidence="1" type="ORF">EV690_1563</name>
</gene>